<protein>
    <submittedName>
        <fullName evidence="2">Uncharacterized protein</fullName>
    </submittedName>
</protein>
<name>A0A1E5UEW9_9FLAO</name>
<gene>
    <name evidence="2" type="ORF">BHF72_2025</name>
</gene>
<feature type="chain" id="PRO_5009186889" evidence="1">
    <location>
        <begin position="19"/>
        <end position="37"/>
    </location>
</feature>
<accession>A0A1E5UEW9</accession>
<evidence type="ECO:0000313" key="2">
    <source>
        <dbReference type="EMBL" id="OEL11479.1"/>
    </source>
</evidence>
<dbReference type="EMBL" id="MKGI01000040">
    <property type="protein sequence ID" value="OEL11479.1"/>
    <property type="molecule type" value="Genomic_DNA"/>
</dbReference>
<evidence type="ECO:0000256" key="1">
    <source>
        <dbReference type="SAM" id="SignalP"/>
    </source>
</evidence>
<dbReference type="Proteomes" id="UP000095601">
    <property type="component" value="Unassembled WGS sequence"/>
</dbReference>
<keyword evidence="1" id="KW-0732">Signal</keyword>
<sequence length="37" mass="4469">MKTQLIFLFTFLFFFAQAQLQENTWYKVSKITDGDTF</sequence>
<comment type="caution">
    <text evidence="2">The sequence shown here is derived from an EMBL/GenBank/DDBJ whole genome shotgun (WGS) entry which is preliminary data.</text>
</comment>
<evidence type="ECO:0000313" key="3">
    <source>
        <dbReference type="Proteomes" id="UP000095601"/>
    </source>
</evidence>
<reference evidence="2 3" key="1">
    <citation type="submission" date="2016-09" db="EMBL/GenBank/DDBJ databases">
        <authorList>
            <person name="Capua I."/>
            <person name="De Benedictis P."/>
            <person name="Joannis T."/>
            <person name="Lombin L.H."/>
            <person name="Cattoli G."/>
        </authorList>
    </citation>
    <scope>NUCLEOTIDE SEQUENCE [LARGE SCALE GENOMIC DNA]</scope>
    <source>
        <strain evidence="2 3">NRS-1</strain>
    </source>
</reference>
<feature type="signal peptide" evidence="1">
    <location>
        <begin position="1"/>
        <end position="18"/>
    </location>
</feature>
<proteinExistence type="predicted"/>
<keyword evidence="3" id="KW-1185">Reference proteome</keyword>
<dbReference type="AlphaFoldDB" id="A0A1E5UEW9"/>
<organism evidence="2 3">
    <name type="scientific">Cloacibacterium normanense</name>
    <dbReference type="NCBI Taxonomy" id="237258"/>
    <lineage>
        <taxon>Bacteria</taxon>
        <taxon>Pseudomonadati</taxon>
        <taxon>Bacteroidota</taxon>
        <taxon>Flavobacteriia</taxon>
        <taxon>Flavobacteriales</taxon>
        <taxon>Weeksellaceae</taxon>
    </lineage>
</organism>